<feature type="compositionally biased region" description="Basic and acidic residues" evidence="11">
    <location>
        <begin position="366"/>
        <end position="394"/>
    </location>
</feature>
<dbReference type="SMART" id="SM00490">
    <property type="entry name" value="HELICc"/>
    <property type="match status" value="1"/>
</dbReference>
<feature type="region of interest" description="Disordered" evidence="11">
    <location>
        <begin position="1470"/>
        <end position="1491"/>
    </location>
</feature>
<dbReference type="InterPro" id="IPR050520">
    <property type="entry name" value="INO80/SWR1_helicase"/>
</dbReference>
<feature type="compositionally biased region" description="Polar residues" evidence="11">
    <location>
        <begin position="278"/>
        <end position="287"/>
    </location>
</feature>
<evidence type="ECO:0000313" key="16">
    <source>
        <dbReference type="Proteomes" id="UP000829354"/>
    </source>
</evidence>
<dbReference type="SMART" id="SM00573">
    <property type="entry name" value="HSA"/>
    <property type="match status" value="1"/>
</dbReference>
<feature type="compositionally biased region" description="Basic residues" evidence="11">
    <location>
        <begin position="1566"/>
        <end position="1576"/>
    </location>
</feature>
<dbReference type="InterPro" id="IPR014012">
    <property type="entry name" value="HSA_dom"/>
</dbReference>
<evidence type="ECO:0000259" key="13">
    <source>
        <dbReference type="PROSITE" id="PS51194"/>
    </source>
</evidence>
<evidence type="ECO:0000256" key="7">
    <source>
        <dbReference type="ARBA" id="ARBA00022853"/>
    </source>
</evidence>
<dbReference type="Proteomes" id="UP000829354">
    <property type="component" value="Chromosome III"/>
</dbReference>
<gene>
    <name evidence="15" type="ORF">L5515_003206</name>
</gene>
<sequence>MCALLLADNRGIQDKLLTSCGPAVPREEPVVTANTRRIKPVVDHLHQVEEKFLGQAIEEILKDPKYAVLADLAHPPEAPPPEETEASNRPMHPIEVKIEEPEGTHAPSTSVMPSANGAPGESHVERAAKREAHVLARIAELRKTGMWTSTRLPKCMEPERNKTHWDYLLEEAKWMATDFRTETNTKKKMARILAHACAKHYREKQVEVARAAERELKEKKRMCAGIAKMVREFWTGVDKLVDFRAQEVRTARLRKAKNKHLMFVLGQVDGISSIVQDGLTSSKSPSIASDDKDDKEFDAGSDSEEDDEQTIEKAEKGMKKDDVKKEIDALQDEAGEDMDDFLINLPTEYLASYGITAEDVEEMKRAKKEREERAKEAAEAKEGEAKEEEKKDDEPSTSQKRTPNAEQSQDTSAEDGNGDGRGVLKNVDYTKLNSNDSDERQQELANIAEEALKFQPKGYTLETTQVKTPVPFLVRGTLREYQMVGLDWMVTLYEKNLNGILADEMGLGKTIQTISLLAHLACSESIWGPHLIVVPTSVILNWEMEFKKWCPALKILTYFGTAKERAEKRKGWMKPNCFHVCITSYKTVTQDIRSFKQRAWQYLILDEAQNIKNWKSQRWQALLNVRARRRLLLTGTPLQNSLMELWSLMHFLMPTIFSSHDDFKDWFSNPLTGMMEGSMEFNAPLIGRLHKVLRPFILRRLKKEVEKQLPEKTEHVIKCSLSKRQRYLYDDFMSRRSTKDNLKSGNMMSVLNIVMQLRKCCNHPNLFEPRPVLAPFVVPKLQMDLPAFLFDIAHQDPSTPEVPEIFYLNRAGYQAQSNLCPFNRKPLIEELEGMKRNVEKPIPVVDGFRFNRTTFVTKNPHHQGEESEDEGVRHSNGINGNAPSTSSARPQTNSVIRSKTVLHPTTLAIATDRSGFHYDMANQGRSRLDETGRLSPPLKRQKLTGTQMDWSSLVPADVLERMEESRRAQLQIVARRFGGLRAPIIPLEVVALIREEIEFPRLATEENESVQEELMDFVELLVHRFGMYVEPVLTDAWQCRPSSSGLPSYIRNNFSEIESSSRTLLLKSSSSLDTRMAISRSLQFPELRLIEYDCGKLQTLALLLRQLYLYKHRCLIFTQMSKMLDVLQTFLSHHGYQYFRLDGTTGVEQRQAMMERFNADSKVFCFILSTRSGGVGVNLTGADTVIFYDSDWNPTMDAQAQDRCHRIGQTRNVSIYRLISERTIEENILKKATQKRRLGELAIDEAGFTPEFFKQADSIRDLFDGENVDVTAPEDVPLNEKDMEKVMARCEDEADVNAAKNAAAEATVDTAEFDERTMPGAAGATLAEEEADEKYMELIKSLRPIERYAVNLLETAYKPEFEEECKEAEAQIHQKREEWDKNLNDLNTASEQADEMADDVDFYPNAATEEWKFADDAAEEMPIWMPLSPPDSDGDMCDLRMEEDCFDFVYEIEQMSEARLPHVIHELRRPSAEKQQQQNNNGNDHKNLSNQLSNDIQKDKDSVYDAVAKMISIPSTDKLMAASPAYTDNSFSMDDTSQEPKVLDGSSAHLDQGTSSSGPVIPQQLHHQHHHHHHHQQAQQHQMPQPPKPKKSRTDKRANQNRTVENREVKRATTPPAAWREDAEYDGPEWNIVEDYALLQSVQAEFANAHKIERQPEMEGLLMNWELVASAVNKHTRFYRSARQCSIRYQMFVRPKEMGQLVASDPITKKVMKVDLSTLELSHLRRGRMSTFSQYAHDYGSMTDKKWSNRCKVVKQTAAKRQVQFWRGPRDIMSRNLQSLETGIPPAHIPKLQEFDVRPGVHLDAEEVITMSPEAIAAYEQSKKRLMMANRQPRPPPRQDYRFQSLVIRPYTVPIATDLEPTPPRREMVIAVPPLVPAAPIAQPPPAQSIHAAPQNSQQQQNAHQNAHQNPQGQGVQNQNPQPLPPIHHLQGSSGGLGGQLPPIGHLHMRQMHQEAGQQGQLVHSGSAHHIAGPAHHAGGGTIQRRTVSGTNMAYMNGAANGGNGPQGQSYVVMGSGQAGEATPTQQGGAQQQQPQHPQIQQQQQQQQQQQRVQYVPQGGGRGAYPTNTLVMQRGGRVVRPTGPMQAAAGGGGRMFIDNRHHQYPQNVVPVRVMPAGQQPQRMISGQRRPPAPGTVAAMVLPHRAANGGVGQIRTMHLSRRGAYAGGPPGGPQGPNGGPQQQRINVMVQPQNMRGAPGAGGPQMGGVPAIRRQLVGRTMQRVDGNAPGAPQVAQVVVAPPQGMQNGPPVLHMQRVQYQQAPPPSQQAPPPQHYQGGPGGSGQGHQQGPSGGGGGGAQPPPTQ</sequence>
<dbReference type="InterPro" id="IPR027417">
    <property type="entry name" value="P-loop_NTPase"/>
</dbReference>
<feature type="region of interest" description="Disordered" evidence="11">
    <location>
        <begin position="1999"/>
        <end position="2067"/>
    </location>
</feature>
<feature type="domain" description="Helicase C-terminal" evidence="13">
    <location>
        <begin position="1103"/>
        <end position="1249"/>
    </location>
</feature>
<organism evidence="15 16">
    <name type="scientific">Caenorhabditis briggsae</name>
    <dbReference type="NCBI Taxonomy" id="6238"/>
    <lineage>
        <taxon>Eukaryota</taxon>
        <taxon>Metazoa</taxon>
        <taxon>Ecdysozoa</taxon>
        <taxon>Nematoda</taxon>
        <taxon>Chromadorea</taxon>
        <taxon>Rhabditida</taxon>
        <taxon>Rhabditina</taxon>
        <taxon>Rhabditomorpha</taxon>
        <taxon>Rhabditoidea</taxon>
        <taxon>Rhabditidae</taxon>
        <taxon>Peloderinae</taxon>
        <taxon>Caenorhabditis</taxon>
    </lineage>
</organism>
<keyword evidence="8" id="KW-0238">DNA-binding</keyword>
<keyword evidence="10" id="KW-0175">Coiled coil</keyword>
<feature type="compositionally biased region" description="Polar residues" evidence="11">
    <location>
        <begin position="396"/>
        <end position="411"/>
    </location>
</feature>
<feature type="coiled-coil region" evidence="10">
    <location>
        <begin position="1358"/>
        <end position="1396"/>
    </location>
</feature>
<dbReference type="GO" id="GO:0004386">
    <property type="term" value="F:helicase activity"/>
    <property type="evidence" value="ECO:0007669"/>
    <property type="project" value="UniProtKB-KW"/>
</dbReference>
<dbReference type="GO" id="GO:0005524">
    <property type="term" value="F:ATP binding"/>
    <property type="evidence" value="ECO:0007669"/>
    <property type="project" value="UniProtKB-KW"/>
</dbReference>
<feature type="region of interest" description="Disordered" evidence="11">
    <location>
        <begin position="101"/>
        <end position="121"/>
    </location>
</feature>
<feature type="compositionally biased region" description="Basic and acidic residues" evidence="11">
    <location>
        <begin position="310"/>
        <end position="323"/>
    </location>
</feature>
<evidence type="ECO:0000256" key="3">
    <source>
        <dbReference type="ARBA" id="ARBA00022741"/>
    </source>
</evidence>
<dbReference type="Pfam" id="PF07529">
    <property type="entry name" value="HSA"/>
    <property type="match status" value="1"/>
</dbReference>
<keyword evidence="4" id="KW-0378">Hydrolase</keyword>
<evidence type="ECO:0008006" key="17">
    <source>
        <dbReference type="Google" id="ProtNLM"/>
    </source>
</evidence>
<feature type="region of interest" description="Disordered" evidence="11">
    <location>
        <begin position="1880"/>
        <end position="1983"/>
    </location>
</feature>
<feature type="compositionally biased region" description="Pro residues" evidence="11">
    <location>
        <begin position="2260"/>
        <end position="2271"/>
    </location>
</feature>
<dbReference type="PROSITE" id="PS51204">
    <property type="entry name" value="HSA"/>
    <property type="match status" value="1"/>
</dbReference>
<dbReference type="InterPro" id="IPR000330">
    <property type="entry name" value="SNF2_N"/>
</dbReference>
<feature type="compositionally biased region" description="Gly residues" evidence="11">
    <location>
        <begin position="2164"/>
        <end position="2177"/>
    </location>
</feature>
<feature type="region of interest" description="Disordered" evidence="11">
    <location>
        <begin position="366"/>
        <end position="425"/>
    </location>
</feature>
<feature type="region of interest" description="Disordered" evidence="11">
    <location>
        <begin position="1530"/>
        <end position="1622"/>
    </location>
</feature>
<evidence type="ECO:0000256" key="8">
    <source>
        <dbReference type="ARBA" id="ARBA00023125"/>
    </source>
</evidence>
<name>A0AAE9EHN6_CAEBR</name>
<keyword evidence="7" id="KW-0156">Chromatin regulator</keyword>
<feature type="region of interest" description="Disordered" evidence="11">
    <location>
        <begin position="858"/>
        <end position="894"/>
    </location>
</feature>
<dbReference type="GO" id="GO:0003677">
    <property type="term" value="F:DNA binding"/>
    <property type="evidence" value="ECO:0007669"/>
    <property type="project" value="UniProtKB-KW"/>
</dbReference>
<feature type="compositionally biased region" description="Basic and acidic residues" evidence="11">
    <location>
        <begin position="862"/>
        <end position="873"/>
    </location>
</feature>
<comment type="similarity">
    <text evidence="2">Belongs to the SNF2/RAD54 helicase family. SWR1 subfamily.</text>
</comment>
<dbReference type="SMART" id="SM00487">
    <property type="entry name" value="DEXDc"/>
    <property type="match status" value="1"/>
</dbReference>
<feature type="compositionally biased region" description="Low complexity" evidence="11">
    <location>
        <begin position="2019"/>
        <end position="2057"/>
    </location>
</feature>
<feature type="compositionally biased region" description="Acidic residues" evidence="11">
    <location>
        <begin position="299"/>
        <end position="309"/>
    </location>
</feature>
<evidence type="ECO:0000259" key="14">
    <source>
        <dbReference type="PROSITE" id="PS51204"/>
    </source>
</evidence>
<feature type="compositionally biased region" description="Polar residues" evidence="11">
    <location>
        <begin position="876"/>
        <end position="894"/>
    </location>
</feature>
<dbReference type="Pfam" id="PF00176">
    <property type="entry name" value="SNF2-rel_dom"/>
    <property type="match status" value="1"/>
</dbReference>
<evidence type="ECO:0000256" key="10">
    <source>
        <dbReference type="SAM" id="Coils"/>
    </source>
</evidence>
<dbReference type="PROSITE" id="PS51194">
    <property type="entry name" value="HELICASE_CTER"/>
    <property type="match status" value="1"/>
</dbReference>
<keyword evidence="16" id="KW-1185">Reference proteome</keyword>
<dbReference type="GO" id="GO:0005634">
    <property type="term" value="C:nucleus"/>
    <property type="evidence" value="ECO:0007669"/>
    <property type="project" value="UniProtKB-SubCell"/>
</dbReference>
<feature type="compositionally biased region" description="Low complexity" evidence="11">
    <location>
        <begin position="1888"/>
        <end position="1932"/>
    </location>
</feature>
<dbReference type="Gene3D" id="1.20.120.850">
    <property type="entry name" value="SWI2/SNF2 ATPases, N-terminal domain"/>
    <property type="match status" value="1"/>
</dbReference>
<evidence type="ECO:0000256" key="4">
    <source>
        <dbReference type="ARBA" id="ARBA00022801"/>
    </source>
</evidence>
<dbReference type="CDD" id="cd18793">
    <property type="entry name" value="SF2_C_SNF"/>
    <property type="match status" value="1"/>
</dbReference>
<feature type="compositionally biased region" description="Gly residues" evidence="11">
    <location>
        <begin position="2275"/>
        <end position="2296"/>
    </location>
</feature>
<feature type="domain" description="Helicase ATP-binding" evidence="12">
    <location>
        <begin position="490"/>
        <end position="655"/>
    </location>
</feature>
<dbReference type="Gene3D" id="3.40.50.300">
    <property type="entry name" value="P-loop containing nucleotide triphosphate hydrolases"/>
    <property type="match status" value="1"/>
</dbReference>
<dbReference type="FunFam" id="1.20.120.850:FF:000024">
    <property type="entry name" value="Helicase ssl-1"/>
    <property type="match status" value="1"/>
</dbReference>
<evidence type="ECO:0000256" key="9">
    <source>
        <dbReference type="ARBA" id="ARBA00023242"/>
    </source>
</evidence>
<keyword evidence="6" id="KW-0067">ATP-binding</keyword>
<feature type="region of interest" description="Disordered" evidence="11">
    <location>
        <begin position="2255"/>
        <end position="2302"/>
    </location>
</feature>
<dbReference type="Pfam" id="PF00271">
    <property type="entry name" value="Helicase_C"/>
    <property type="match status" value="1"/>
</dbReference>
<dbReference type="InterPro" id="IPR049730">
    <property type="entry name" value="SNF2/RAD54-like_C"/>
</dbReference>
<dbReference type="InterPro" id="IPR038718">
    <property type="entry name" value="SNF2-like_sf"/>
</dbReference>
<dbReference type="FunFam" id="3.40.50.10810:FF:000005">
    <property type="entry name" value="Photoperiod-independent early flowering 1"/>
    <property type="match status" value="1"/>
</dbReference>
<reference evidence="15 16" key="1">
    <citation type="submission" date="2022-04" db="EMBL/GenBank/DDBJ databases">
        <title>Chromosome-level reference genomes for two strains of Caenorhabditis briggsae: an improved platform for comparative genomics.</title>
        <authorList>
            <person name="Stevens L."/>
            <person name="Andersen E."/>
        </authorList>
    </citation>
    <scope>NUCLEOTIDE SEQUENCE [LARGE SCALE GENOMIC DNA]</scope>
    <source>
        <strain evidence="15">VX34</strain>
        <tissue evidence="15">Whole-organism</tissue>
    </source>
</reference>
<dbReference type="InterPro" id="IPR001650">
    <property type="entry name" value="Helicase_C-like"/>
</dbReference>
<evidence type="ECO:0000256" key="2">
    <source>
        <dbReference type="ARBA" id="ARBA00009220"/>
    </source>
</evidence>
<dbReference type="GO" id="GO:0006325">
    <property type="term" value="P:chromatin organization"/>
    <property type="evidence" value="ECO:0007669"/>
    <property type="project" value="UniProtKB-KW"/>
</dbReference>
<dbReference type="FunFam" id="3.40.50.300:FF:001674">
    <property type="entry name" value="E1A-binding protein p400 isoform X7"/>
    <property type="match status" value="1"/>
</dbReference>
<evidence type="ECO:0000256" key="11">
    <source>
        <dbReference type="SAM" id="MobiDB-lite"/>
    </source>
</evidence>
<dbReference type="Gene3D" id="3.40.50.10810">
    <property type="entry name" value="Tandem AAA-ATPase domain"/>
    <property type="match status" value="1"/>
</dbReference>
<proteinExistence type="inferred from homology"/>
<dbReference type="GO" id="GO:0016787">
    <property type="term" value="F:hydrolase activity"/>
    <property type="evidence" value="ECO:0007669"/>
    <property type="project" value="UniProtKB-KW"/>
</dbReference>
<dbReference type="PANTHER" id="PTHR45685:SF1">
    <property type="entry name" value="HELICASE SRCAP"/>
    <property type="match status" value="1"/>
</dbReference>
<evidence type="ECO:0000256" key="6">
    <source>
        <dbReference type="ARBA" id="ARBA00022840"/>
    </source>
</evidence>
<keyword evidence="9" id="KW-0539">Nucleus</keyword>
<dbReference type="EMBL" id="CP092622">
    <property type="protein sequence ID" value="UMM21597.1"/>
    <property type="molecule type" value="Genomic_DNA"/>
</dbReference>
<evidence type="ECO:0000313" key="15">
    <source>
        <dbReference type="EMBL" id="UMM21597.1"/>
    </source>
</evidence>
<dbReference type="PANTHER" id="PTHR45685">
    <property type="entry name" value="HELICASE SRCAP-RELATED"/>
    <property type="match status" value="1"/>
</dbReference>
<evidence type="ECO:0000256" key="1">
    <source>
        <dbReference type="ARBA" id="ARBA00004123"/>
    </source>
</evidence>
<dbReference type="SUPFAM" id="SSF52540">
    <property type="entry name" value="P-loop containing nucleoside triphosphate hydrolases"/>
    <property type="match status" value="2"/>
</dbReference>
<comment type="subcellular location">
    <subcellularLocation>
        <location evidence="1">Nucleus</location>
    </subcellularLocation>
</comment>
<dbReference type="CDD" id="cd18003">
    <property type="entry name" value="DEXQc_SRCAP"/>
    <property type="match status" value="1"/>
</dbReference>
<dbReference type="PROSITE" id="PS51192">
    <property type="entry name" value="HELICASE_ATP_BIND_1"/>
    <property type="match status" value="1"/>
</dbReference>
<keyword evidence="5" id="KW-0347">Helicase</keyword>
<feature type="compositionally biased region" description="Low complexity" evidence="11">
    <location>
        <begin position="1964"/>
        <end position="1977"/>
    </location>
</feature>
<evidence type="ECO:0000259" key="12">
    <source>
        <dbReference type="PROSITE" id="PS51192"/>
    </source>
</evidence>
<feature type="compositionally biased region" description="Polar residues" evidence="11">
    <location>
        <begin position="1473"/>
        <end position="1491"/>
    </location>
</feature>
<dbReference type="InterPro" id="IPR014001">
    <property type="entry name" value="Helicase_ATP-bd"/>
</dbReference>
<feature type="region of interest" description="Disordered" evidence="11">
    <location>
        <begin position="278"/>
        <end position="323"/>
    </location>
</feature>
<feature type="compositionally biased region" description="Basic and acidic residues" evidence="11">
    <location>
        <begin position="289"/>
        <end position="298"/>
    </location>
</feature>
<evidence type="ECO:0000256" key="5">
    <source>
        <dbReference type="ARBA" id="ARBA00022806"/>
    </source>
</evidence>
<feature type="domain" description="HSA" evidence="14">
    <location>
        <begin position="152"/>
        <end position="225"/>
    </location>
</feature>
<feature type="region of interest" description="Disordered" evidence="11">
    <location>
        <begin position="2161"/>
        <end position="2182"/>
    </location>
</feature>
<protein>
    <recommendedName>
        <fullName evidence="17">Protein CBR-SSL-1</fullName>
    </recommendedName>
</protein>
<accession>A0AAE9EHN6</accession>
<keyword evidence="3" id="KW-0547">Nucleotide-binding</keyword>